<feature type="region of interest" description="Disordered" evidence="2">
    <location>
        <begin position="1252"/>
        <end position="1353"/>
    </location>
</feature>
<feature type="chain" id="PRO_5025623868" evidence="3">
    <location>
        <begin position="25"/>
        <end position="1946"/>
    </location>
</feature>
<feature type="compositionally biased region" description="Acidic residues" evidence="2">
    <location>
        <begin position="1825"/>
        <end position="1850"/>
    </location>
</feature>
<feature type="signal peptide" evidence="3">
    <location>
        <begin position="1"/>
        <end position="24"/>
    </location>
</feature>
<feature type="region of interest" description="Disordered" evidence="2">
    <location>
        <begin position="609"/>
        <end position="669"/>
    </location>
</feature>
<feature type="region of interest" description="Disordered" evidence="2">
    <location>
        <begin position="568"/>
        <end position="589"/>
    </location>
</feature>
<dbReference type="EMBL" id="ML987190">
    <property type="protein sequence ID" value="KAF2254939.1"/>
    <property type="molecule type" value="Genomic_DNA"/>
</dbReference>
<feature type="compositionally biased region" description="Polar residues" evidence="2">
    <location>
        <begin position="244"/>
        <end position="257"/>
    </location>
</feature>
<feature type="compositionally biased region" description="Low complexity" evidence="2">
    <location>
        <begin position="223"/>
        <end position="243"/>
    </location>
</feature>
<feature type="compositionally biased region" description="Polar residues" evidence="2">
    <location>
        <begin position="1611"/>
        <end position="1640"/>
    </location>
</feature>
<dbReference type="GO" id="GO:0008061">
    <property type="term" value="F:chitin binding"/>
    <property type="evidence" value="ECO:0007669"/>
    <property type="project" value="UniProtKB-KW"/>
</dbReference>
<feature type="region of interest" description="Disordered" evidence="2">
    <location>
        <begin position="1167"/>
        <end position="1203"/>
    </location>
</feature>
<feature type="compositionally biased region" description="Low complexity" evidence="2">
    <location>
        <begin position="1543"/>
        <end position="1552"/>
    </location>
</feature>
<feature type="compositionally biased region" description="Polar residues" evidence="2">
    <location>
        <begin position="1252"/>
        <end position="1291"/>
    </location>
</feature>
<feature type="compositionally biased region" description="Low complexity" evidence="2">
    <location>
        <begin position="1056"/>
        <end position="1076"/>
    </location>
</feature>
<feature type="compositionally biased region" description="Low complexity" evidence="2">
    <location>
        <begin position="1167"/>
        <end position="1194"/>
    </location>
</feature>
<evidence type="ECO:0000256" key="3">
    <source>
        <dbReference type="SAM" id="SignalP"/>
    </source>
</evidence>
<feature type="compositionally biased region" description="Polar residues" evidence="2">
    <location>
        <begin position="1461"/>
        <end position="1475"/>
    </location>
</feature>
<feature type="compositionally biased region" description="Polar residues" evidence="2">
    <location>
        <begin position="1517"/>
        <end position="1535"/>
    </location>
</feature>
<feature type="compositionally biased region" description="Low complexity" evidence="2">
    <location>
        <begin position="1292"/>
        <end position="1319"/>
    </location>
</feature>
<feature type="compositionally biased region" description="Low complexity" evidence="2">
    <location>
        <begin position="1763"/>
        <end position="1781"/>
    </location>
</feature>
<keyword evidence="3" id="KW-0732">Signal</keyword>
<dbReference type="OrthoDB" id="3801610at2759"/>
<feature type="compositionally biased region" description="Low complexity" evidence="2">
    <location>
        <begin position="1653"/>
        <end position="1674"/>
    </location>
</feature>
<evidence type="ECO:0000313" key="4">
    <source>
        <dbReference type="EMBL" id="KAF2254939.1"/>
    </source>
</evidence>
<feature type="compositionally biased region" description="Low complexity" evidence="2">
    <location>
        <begin position="1502"/>
        <end position="1516"/>
    </location>
</feature>
<feature type="region of interest" description="Disordered" evidence="2">
    <location>
        <begin position="1055"/>
        <end position="1076"/>
    </location>
</feature>
<evidence type="ECO:0000313" key="5">
    <source>
        <dbReference type="Proteomes" id="UP000800094"/>
    </source>
</evidence>
<feature type="region of interest" description="Disordered" evidence="2">
    <location>
        <begin position="1611"/>
        <end position="1925"/>
    </location>
</feature>
<name>A0A6A6IWU8_9PLEO</name>
<feature type="region of interest" description="Disordered" evidence="2">
    <location>
        <begin position="1443"/>
        <end position="1475"/>
    </location>
</feature>
<feature type="compositionally biased region" description="Polar residues" evidence="2">
    <location>
        <begin position="659"/>
        <end position="669"/>
    </location>
</feature>
<gene>
    <name evidence="4" type="ORF">BU26DRAFT_600550</name>
</gene>
<dbReference type="CDD" id="cd11618">
    <property type="entry name" value="ChtBD1_1"/>
    <property type="match status" value="1"/>
</dbReference>
<feature type="compositionally biased region" description="Low complexity" evidence="2">
    <location>
        <begin position="1337"/>
        <end position="1351"/>
    </location>
</feature>
<feature type="region of interest" description="Disordered" evidence="2">
    <location>
        <begin position="296"/>
        <end position="327"/>
    </location>
</feature>
<organism evidence="4 5">
    <name type="scientific">Trematosphaeria pertusa</name>
    <dbReference type="NCBI Taxonomy" id="390896"/>
    <lineage>
        <taxon>Eukaryota</taxon>
        <taxon>Fungi</taxon>
        <taxon>Dikarya</taxon>
        <taxon>Ascomycota</taxon>
        <taxon>Pezizomycotina</taxon>
        <taxon>Dothideomycetes</taxon>
        <taxon>Pleosporomycetidae</taxon>
        <taxon>Pleosporales</taxon>
        <taxon>Massarineae</taxon>
        <taxon>Trematosphaeriaceae</taxon>
        <taxon>Trematosphaeria</taxon>
    </lineage>
</organism>
<dbReference type="SUPFAM" id="SSF57016">
    <property type="entry name" value="Plant lectins/antimicrobial peptides"/>
    <property type="match status" value="1"/>
</dbReference>
<accession>A0A6A6IWU8</accession>
<feature type="compositionally biased region" description="Polar residues" evidence="2">
    <location>
        <begin position="1443"/>
        <end position="1454"/>
    </location>
</feature>
<reference evidence="4" key="1">
    <citation type="journal article" date="2020" name="Stud. Mycol.">
        <title>101 Dothideomycetes genomes: a test case for predicting lifestyles and emergence of pathogens.</title>
        <authorList>
            <person name="Haridas S."/>
            <person name="Albert R."/>
            <person name="Binder M."/>
            <person name="Bloem J."/>
            <person name="Labutti K."/>
            <person name="Salamov A."/>
            <person name="Andreopoulos B."/>
            <person name="Baker S."/>
            <person name="Barry K."/>
            <person name="Bills G."/>
            <person name="Bluhm B."/>
            <person name="Cannon C."/>
            <person name="Castanera R."/>
            <person name="Culley D."/>
            <person name="Daum C."/>
            <person name="Ezra D."/>
            <person name="Gonzalez J."/>
            <person name="Henrissat B."/>
            <person name="Kuo A."/>
            <person name="Liang C."/>
            <person name="Lipzen A."/>
            <person name="Lutzoni F."/>
            <person name="Magnuson J."/>
            <person name="Mondo S."/>
            <person name="Nolan M."/>
            <person name="Ohm R."/>
            <person name="Pangilinan J."/>
            <person name="Park H.-J."/>
            <person name="Ramirez L."/>
            <person name="Alfaro M."/>
            <person name="Sun H."/>
            <person name="Tritt A."/>
            <person name="Yoshinaga Y."/>
            <person name="Zwiers L.-H."/>
            <person name="Turgeon B."/>
            <person name="Goodwin S."/>
            <person name="Spatafora J."/>
            <person name="Crous P."/>
            <person name="Grigoriev I."/>
        </authorList>
    </citation>
    <scope>NUCLEOTIDE SEQUENCE</scope>
    <source>
        <strain evidence="4">CBS 122368</strain>
    </source>
</reference>
<feature type="non-terminal residue" evidence="4">
    <location>
        <position position="1946"/>
    </location>
</feature>
<feature type="compositionally biased region" description="Polar residues" evidence="2">
    <location>
        <begin position="1320"/>
        <end position="1336"/>
    </location>
</feature>
<feature type="compositionally biased region" description="Polar residues" evidence="2">
    <location>
        <begin position="178"/>
        <end position="199"/>
    </location>
</feature>
<feature type="region of interest" description="Disordered" evidence="2">
    <location>
        <begin position="1502"/>
        <end position="1554"/>
    </location>
</feature>
<dbReference type="RefSeq" id="XP_033689943.1">
    <property type="nucleotide sequence ID" value="XM_033835179.1"/>
</dbReference>
<sequence>MSQASGQANIDLGALLSALGVVQASPSTSSGFVVSSSTRIPSSEASEPSITSTATHSQVSSIPIVVPVQPSERPIIDLAQLLSVLGVSSGLVLSSSATGISTGTAPLSPGSSASIPIPEPTNLDFTTPSSLQPSSTLRADSPLIDIGLSLDLLEGLCPGPSCRTSFALPSISDLPLSSAGTTSSGSQNSIQPASTSNGNPPLVDINLSLGLLEFPCPGPSCSSSTVSPSLTIPPTTTPGSSTLRSVSGPSPAPSIQETRPLVDLNLSLGLLEGLCPGPSCRLTAIGTSTSVVSSSFQTSTLSSPTRPLSSSGPTPSTTSTRNPPLLDVNLSSGLLEGLCPGPSCRSSTIGATEPIHSSSSYIPSQSVSVSNPALTTLFSSGNPNPSSTPSVNPPLIDISLSLGLLEGLCPGPFCRSSNTDKGSTFVSRPIVSLPVSSTSIISLNPGIVTSASPPTTRTQPLIDLSLSLGLLEGLCPGPSCYSSTPIGASTPTSLSGSYASITSLTTTAIAPSIAVSSSTTARTDPPLIDVNLSFGLLEGLCPGPSCRSTSPSASLSGGTTAMLSPSVSLTATTSQEISPATSRQVSTPPPPFIDINLSLGLLGQRTSSPSTLVSQVSSPSGGSVSGVSTSSTLATTSFSPSGISSSDSTPVSTPPESSHTVITQTRTTSTNPPLIDINLSLGLLDGLCPGPSCASSSTLRSSGPLASSVISASSGWVPISGTSSLLSPTPPSTQPRPLIDVSLSLGLLEGLCPGPFCRSSSPGSVNGLPVATSSAIPQPPSTTTVPQATAIVSTITSTNPPLVDINLSLGLLEGLCPGPSCRSSSSIGTTILPGSPSSFTSSTSTARANPSISSFPVISSPSATTLPLIDINLSLGILENLCPGTSCRSSSTTSRASGSLAWTSSELQLSATRSSATFASFSSISSSSTRGPLIDINLSLGVLETLCSGPFCRSSSTTNAPASTAPTTLSPSIISSSGLGSSLAPTTTSGGSMLSSLSITTRPSASASRAAVPPLIDISLSLGILDGLCPGPSCLPSSTSAGPSSSDRITSTLLGTASQTSQWPQSSSTTLSQETSSSARATSSLLTILSTRPVTSSQRLPPFIDVNLSLGILDGLCPGPSCHSSTSSPWTTSVISAATSPPALPPLLDLSLSLGLLEGLCPGPSCRSSSTGSPVVMPGGPSSSNSMGISLSPMPGSTPAQTTSARAPNILDLLDFLIPSTSSTSSSIGSSSAAALSPNSASIGASSTILTSDDSGAASPLTTARSTTSPLPTAQTSTQSSLRTNPSSSQIASPANTALATSSSASSSTSPAISGLSISRTSSPVVQPSTTNSPARTTQPVSSTPTPSQAPRTCCGVTAGQEYTSSSSTYEAQCGTNHPLGDMQQLLLMNFGQCVQRCIANPLCVAIVYNPLLGMCSLKSTIGASQVASGYCAMLKRSVAPSGQSTTALSSQPGTEGMPSPLSTQRQSIIPQTSQSAVVGGVPYSTTGSAYTSGSTSTNLNAPVLPLASSPASESSNGPAQNSPTTVGPSSASTADTRRPGASSPSATSSLSFPRPVLRVSPNGLCGSFFGYTCLSSNFGQCCGRSGICGDGSESCGAGCMSEYGLCESESSSPILSTPPQASISEPNPPVQSSASSLPSRTPVFPNPPTNPIPETSPHNPNAPSAAPSSEIPGIPIPRPPSSVESSSATLIEVLETPSRPNVPGTPNPPNQPEHTSPVSQPTPPPRTNSAAPTEVAPPLNGPTTSAPRAPDIPTRPAPPPGENNGNPETLSSQSSTSQPPISTPPTPADEGIAPSIPSPAPKPDRPRPRPYLPYPWPDPSEGGDGVDSDGSDYWDGSGDEDGSNDDGEDCSCAWTSSSEKDATDDDEPAPPTPTVPECDVRATVTSTVYPPWFTSDGYYSASDDDTAEESMLESELGGPRRRPRHGWMHDWWRGLSHLFWGDGGE</sequence>
<feature type="compositionally biased region" description="Pro residues" evidence="2">
    <location>
        <begin position="1810"/>
        <end position="1819"/>
    </location>
</feature>
<dbReference type="InterPro" id="IPR036861">
    <property type="entry name" value="Endochitinase-like_sf"/>
</dbReference>
<evidence type="ECO:0000256" key="1">
    <source>
        <dbReference type="ARBA" id="ARBA00022669"/>
    </source>
</evidence>
<proteinExistence type="predicted"/>
<dbReference type="GeneID" id="54588509"/>
<feature type="region of interest" description="Disordered" evidence="2">
    <location>
        <begin position="223"/>
        <end position="258"/>
    </location>
</feature>
<dbReference type="Proteomes" id="UP000800094">
    <property type="component" value="Unassembled WGS sequence"/>
</dbReference>
<feature type="compositionally biased region" description="Low complexity" evidence="2">
    <location>
        <begin position="609"/>
        <end position="658"/>
    </location>
</feature>
<feature type="compositionally biased region" description="Low complexity" evidence="2">
    <location>
        <begin position="296"/>
        <end position="326"/>
    </location>
</feature>
<keyword evidence="1" id="KW-0147">Chitin-binding</keyword>
<feature type="region of interest" description="Disordered" evidence="2">
    <location>
        <begin position="177"/>
        <end position="199"/>
    </location>
</feature>
<protein>
    <submittedName>
        <fullName evidence="4">Carbohydrate-binding module family 18 protein</fullName>
    </submittedName>
</protein>
<evidence type="ECO:0000256" key="2">
    <source>
        <dbReference type="SAM" id="MobiDB-lite"/>
    </source>
</evidence>
<keyword evidence="5" id="KW-1185">Reference proteome</keyword>
<feature type="compositionally biased region" description="Polar residues" evidence="2">
    <location>
        <begin position="568"/>
        <end position="586"/>
    </location>
</feature>
<feature type="compositionally biased region" description="Acidic residues" evidence="2">
    <location>
        <begin position="1903"/>
        <end position="1913"/>
    </location>
</feature>